<dbReference type="Gene3D" id="3.90.420.10">
    <property type="entry name" value="Oxidoreductase, molybdopterin-binding domain"/>
    <property type="match status" value="1"/>
</dbReference>
<dbReference type="InterPro" id="IPR036374">
    <property type="entry name" value="OxRdtase_Mopterin-bd_sf"/>
</dbReference>
<feature type="transmembrane region" description="Helical" evidence="1">
    <location>
        <begin position="88"/>
        <end position="106"/>
    </location>
</feature>
<dbReference type="GO" id="GO:0008482">
    <property type="term" value="F:sulfite oxidase activity"/>
    <property type="evidence" value="ECO:0007669"/>
    <property type="project" value="TreeGrafter"/>
</dbReference>
<gene>
    <name evidence="3" type="ordered locus">MLP_02380</name>
</gene>
<protein>
    <submittedName>
        <fullName evidence="3">Putative oxidoreductase</fullName>
    </submittedName>
</protein>
<evidence type="ECO:0000313" key="3">
    <source>
        <dbReference type="EMBL" id="BAK33252.1"/>
    </source>
</evidence>
<feature type="transmembrane region" description="Helical" evidence="1">
    <location>
        <begin position="53"/>
        <end position="76"/>
    </location>
</feature>
<name>F5XHV7_MICPN</name>
<feature type="domain" description="Oxidoreductase molybdopterin-binding" evidence="2">
    <location>
        <begin position="229"/>
        <end position="381"/>
    </location>
</feature>
<dbReference type="OrthoDB" id="9795587at2"/>
<reference evidence="3 4" key="1">
    <citation type="submission" date="2011-05" db="EMBL/GenBank/DDBJ databases">
        <title>Whole genome sequence of Microlunatus phosphovorus NM-1.</title>
        <authorList>
            <person name="Hosoyama A."/>
            <person name="Sasaki K."/>
            <person name="Harada T."/>
            <person name="Igarashi R."/>
            <person name="Kawakoshi A."/>
            <person name="Sasagawa M."/>
            <person name="Fukada J."/>
            <person name="Nakamura S."/>
            <person name="Katano Y."/>
            <person name="Hanada S."/>
            <person name="Kamagata Y."/>
            <person name="Nakamura N."/>
            <person name="Yamazaki S."/>
            <person name="Fujita N."/>
        </authorList>
    </citation>
    <scope>NUCLEOTIDE SEQUENCE [LARGE SCALE GENOMIC DNA]</scope>
    <source>
        <strain evidence="4">ATCC 700054 / DSM 10555 / JCM 9379 / NBRC 101784 / NCIMB 13414 / VKM Ac-1990 / NM-1</strain>
    </source>
</reference>
<dbReference type="PRINTS" id="PR00407">
    <property type="entry name" value="EUMOPTERIN"/>
</dbReference>
<dbReference type="GO" id="GO:0020037">
    <property type="term" value="F:heme binding"/>
    <property type="evidence" value="ECO:0007669"/>
    <property type="project" value="TreeGrafter"/>
</dbReference>
<dbReference type="InterPro" id="IPR000572">
    <property type="entry name" value="OxRdtase_Mopterin-bd_dom"/>
</dbReference>
<keyword evidence="1" id="KW-1133">Transmembrane helix</keyword>
<keyword evidence="1" id="KW-0472">Membrane</keyword>
<keyword evidence="1" id="KW-0812">Transmembrane</keyword>
<dbReference type="GO" id="GO:0006790">
    <property type="term" value="P:sulfur compound metabolic process"/>
    <property type="evidence" value="ECO:0007669"/>
    <property type="project" value="TreeGrafter"/>
</dbReference>
<keyword evidence="4" id="KW-1185">Reference proteome</keyword>
<dbReference type="EMBL" id="AP012204">
    <property type="protein sequence ID" value="BAK33252.1"/>
    <property type="molecule type" value="Genomic_DNA"/>
</dbReference>
<feature type="transmembrane region" description="Helical" evidence="1">
    <location>
        <begin position="153"/>
        <end position="175"/>
    </location>
</feature>
<dbReference type="AlphaFoldDB" id="F5XHV7"/>
<proteinExistence type="predicted"/>
<dbReference type="InterPro" id="IPR008335">
    <property type="entry name" value="Mopterin_OxRdtase_euk"/>
</dbReference>
<dbReference type="Gene3D" id="2.60.40.650">
    <property type="match status" value="1"/>
</dbReference>
<dbReference type="RefSeq" id="WP_013861141.1">
    <property type="nucleotide sequence ID" value="NC_015635.1"/>
</dbReference>
<dbReference type="Proteomes" id="UP000007947">
    <property type="component" value="Chromosome"/>
</dbReference>
<evidence type="ECO:0000256" key="1">
    <source>
        <dbReference type="SAM" id="Phobius"/>
    </source>
</evidence>
<evidence type="ECO:0000259" key="2">
    <source>
        <dbReference type="Pfam" id="PF00174"/>
    </source>
</evidence>
<dbReference type="Pfam" id="PF00174">
    <property type="entry name" value="Oxidored_molyb"/>
    <property type="match status" value="1"/>
</dbReference>
<organism evidence="3 4">
    <name type="scientific">Microlunatus phosphovorus (strain ATCC 700054 / DSM 10555 / JCM 9379 / NBRC 101784 / NCIMB 13414 / VKM Ac-1990 / NM-1)</name>
    <dbReference type="NCBI Taxonomy" id="1032480"/>
    <lineage>
        <taxon>Bacteria</taxon>
        <taxon>Bacillati</taxon>
        <taxon>Actinomycetota</taxon>
        <taxon>Actinomycetes</taxon>
        <taxon>Propionibacteriales</taxon>
        <taxon>Propionibacteriaceae</taxon>
        <taxon>Microlunatus</taxon>
    </lineage>
</organism>
<evidence type="ECO:0000313" key="4">
    <source>
        <dbReference type="Proteomes" id="UP000007947"/>
    </source>
</evidence>
<feature type="transmembrane region" description="Helical" evidence="1">
    <location>
        <begin position="12"/>
        <end position="33"/>
    </location>
</feature>
<dbReference type="HOGENOM" id="CLU_003827_2_0_11"/>
<dbReference type="PANTHER" id="PTHR19372">
    <property type="entry name" value="SULFITE REDUCTASE"/>
    <property type="match status" value="1"/>
</dbReference>
<feature type="transmembrane region" description="Helical" evidence="1">
    <location>
        <begin position="112"/>
        <end position="133"/>
    </location>
</feature>
<dbReference type="STRING" id="1032480.MLP_02380"/>
<dbReference type="KEGG" id="mph:MLP_02380"/>
<dbReference type="SUPFAM" id="SSF56524">
    <property type="entry name" value="Oxidoreductase molybdopterin-binding domain"/>
    <property type="match status" value="1"/>
</dbReference>
<sequence>MSQGGLLGLSRVAGGVAGLVGLAVAELGAGLIARDGSPVMDLATVLAWPLSSFWNSGTGRVLLMVLVVIAWLVLAAFAGQLELRRRHLSLFVIVPLATATLLAVSTQVGPGALGYVPAVLGLAAIYVTLRVLIAELRRPPGALEPLVAERRNFLKTAGLITLGGIIVAGTGRLLIQASNKVAEVRKKISLPEPANPAPTIAAGTDLNVAGLSPYLSTNGSFYRIDTALQLPAIDPDTWTLRVTGLVENELTLTYAQLLERPLTEHVTTLSCMSNEVGGALAGNAVWLGLPVRDLLAEAVPQSGATMVLSTSHDGWSAATPLSVLRDPDVAALLAVGMNGDPLPPEHGFPVRMVVPGLYGDVSATKWLTQLKVTTYQEDSGYWAQKGWAARGPVKITSRIDTPTRSVIGAGTVIVAGVAWAPPIGISAVHVQVNDGSWHKAELAETTGPDSWRQWVYEWEVDEPGDYTLTVRATDANGRIQSSKVAPPFPSGASGLHTVPVKIRPS</sequence>
<dbReference type="GO" id="GO:0043546">
    <property type="term" value="F:molybdopterin cofactor binding"/>
    <property type="evidence" value="ECO:0007669"/>
    <property type="project" value="TreeGrafter"/>
</dbReference>
<dbReference type="InterPro" id="IPR014756">
    <property type="entry name" value="Ig_E-set"/>
</dbReference>
<dbReference type="PANTHER" id="PTHR19372:SF7">
    <property type="entry name" value="SULFITE OXIDASE, MITOCHONDRIAL"/>
    <property type="match status" value="1"/>
</dbReference>
<dbReference type="SUPFAM" id="SSF81296">
    <property type="entry name" value="E set domains"/>
    <property type="match status" value="1"/>
</dbReference>
<dbReference type="eggNOG" id="COG2041">
    <property type="taxonomic scope" value="Bacteria"/>
</dbReference>
<accession>F5XHV7</accession>